<accession>A0ABS7TGZ3</accession>
<feature type="transmembrane region" description="Helical" evidence="1">
    <location>
        <begin position="21"/>
        <end position="42"/>
    </location>
</feature>
<keyword evidence="1" id="KW-1133">Transmembrane helix</keyword>
<dbReference type="RefSeq" id="WP_223629819.1">
    <property type="nucleotide sequence ID" value="NZ_JAIQDJ010000014.1"/>
</dbReference>
<reference evidence="2" key="1">
    <citation type="submission" date="2021-09" db="EMBL/GenBank/DDBJ databases">
        <authorList>
            <person name="Wu T."/>
            <person name="Guo S.Z."/>
        </authorList>
    </citation>
    <scope>NUCLEOTIDE SEQUENCE</scope>
    <source>
        <strain evidence="2">RSS-23</strain>
    </source>
</reference>
<evidence type="ECO:0000313" key="2">
    <source>
        <dbReference type="EMBL" id="MBZ4187149.1"/>
    </source>
</evidence>
<feature type="transmembrane region" description="Helical" evidence="1">
    <location>
        <begin position="54"/>
        <end position="73"/>
    </location>
</feature>
<keyword evidence="1" id="KW-0472">Membrane</keyword>
<evidence type="ECO:0000313" key="3">
    <source>
        <dbReference type="Proteomes" id="UP001430290"/>
    </source>
</evidence>
<keyword evidence="3" id="KW-1185">Reference proteome</keyword>
<dbReference type="EMBL" id="JAIQDJ010000014">
    <property type="protein sequence ID" value="MBZ4187149.1"/>
    <property type="molecule type" value="Genomic_DNA"/>
</dbReference>
<gene>
    <name evidence="2" type="ORF">K7B09_12540</name>
</gene>
<evidence type="ECO:0008006" key="4">
    <source>
        <dbReference type="Google" id="ProtNLM"/>
    </source>
</evidence>
<evidence type="ECO:0000256" key="1">
    <source>
        <dbReference type="SAM" id="Phobius"/>
    </source>
</evidence>
<feature type="transmembrane region" description="Helical" evidence="1">
    <location>
        <begin position="116"/>
        <end position="137"/>
    </location>
</feature>
<name>A0ABS7TGZ3_9GAMM</name>
<organism evidence="2 3">
    <name type="scientific">Thermomonas beijingensis</name>
    <dbReference type="NCBI Taxonomy" id="2872701"/>
    <lineage>
        <taxon>Bacteria</taxon>
        <taxon>Pseudomonadati</taxon>
        <taxon>Pseudomonadota</taxon>
        <taxon>Gammaproteobacteria</taxon>
        <taxon>Lysobacterales</taxon>
        <taxon>Lysobacteraceae</taxon>
        <taxon>Thermomonas</taxon>
    </lineage>
</organism>
<comment type="caution">
    <text evidence="2">The sequence shown here is derived from an EMBL/GenBank/DDBJ whole genome shotgun (WGS) entry which is preliminary data.</text>
</comment>
<sequence length="142" mass="16073">MEPISAFAVRKKYLDQHFEQYVAFTRLLLSLATGSFSLLAAFSGNLLSSAQYVALAKTSFPLLLVSMLCGLFVQYRLVTRPLRDLAEVDRLLEHAERTGSQEPIIHRRVPSRLERLFFQCQALSFLSAFILLVAYAVSWQAT</sequence>
<proteinExistence type="predicted"/>
<keyword evidence="1" id="KW-0812">Transmembrane</keyword>
<dbReference type="Proteomes" id="UP001430290">
    <property type="component" value="Unassembled WGS sequence"/>
</dbReference>
<protein>
    <recommendedName>
        <fullName evidence="4">DUF202 domain-containing protein</fullName>
    </recommendedName>
</protein>